<name>A0A2X0KMX4_9BASI</name>
<gene>
    <name evidence="1" type="ORF">BZ3500_MVSOF-1268-A1-R1_CHR12-2G03773</name>
</gene>
<organism evidence="1 2">
    <name type="scientific">Microbotryum saponariae</name>
    <dbReference type="NCBI Taxonomy" id="289078"/>
    <lineage>
        <taxon>Eukaryota</taxon>
        <taxon>Fungi</taxon>
        <taxon>Dikarya</taxon>
        <taxon>Basidiomycota</taxon>
        <taxon>Pucciniomycotina</taxon>
        <taxon>Microbotryomycetes</taxon>
        <taxon>Microbotryales</taxon>
        <taxon>Microbotryaceae</taxon>
        <taxon>Microbotryum</taxon>
    </lineage>
</organism>
<dbReference type="Proteomes" id="UP000249723">
    <property type="component" value="Unassembled WGS sequence"/>
</dbReference>
<dbReference type="AlphaFoldDB" id="A0A2X0KMX4"/>
<protein>
    <submittedName>
        <fullName evidence="1">BZ3500_MvSof-1268-A1-R1_Chr12-2g03773 protein</fullName>
    </submittedName>
</protein>
<keyword evidence="2" id="KW-1185">Reference proteome</keyword>
<reference evidence="2" key="1">
    <citation type="submission" date="2016-10" db="EMBL/GenBank/DDBJ databases">
        <authorList>
            <person name="Jeantristanb JTB J.-T."/>
            <person name="Ricardo R."/>
        </authorList>
    </citation>
    <scope>NUCLEOTIDE SEQUENCE [LARGE SCALE GENOMIC DNA]</scope>
</reference>
<proteinExistence type="predicted"/>
<evidence type="ECO:0000313" key="1">
    <source>
        <dbReference type="EMBL" id="SCZ94237.1"/>
    </source>
</evidence>
<dbReference type="EMBL" id="FMWP01000052">
    <property type="protein sequence ID" value="SCZ94237.1"/>
    <property type="molecule type" value="Genomic_DNA"/>
</dbReference>
<accession>A0A2X0KMX4</accession>
<sequence>MCLSDAPEFLAHLAVGCPFVRRLWSALSPAPSPDFVAFVCQVVSRSERRRVELRILFFHSVWKLSRRRRSSSDLLEPITETALEELRASIQESKGFLLSL</sequence>
<evidence type="ECO:0000313" key="2">
    <source>
        <dbReference type="Proteomes" id="UP000249723"/>
    </source>
</evidence>